<evidence type="ECO:0000313" key="1">
    <source>
        <dbReference type="EMBL" id="OOL18915.1"/>
    </source>
</evidence>
<keyword evidence="2" id="KW-1185">Reference proteome</keyword>
<evidence type="ECO:0000313" key="2">
    <source>
        <dbReference type="Proteomes" id="UP000200980"/>
    </source>
</evidence>
<protein>
    <submittedName>
        <fullName evidence="1">Uncharacterized protein</fullName>
    </submittedName>
</protein>
<name>A0A1S8GQF3_9PROT</name>
<proteinExistence type="predicted"/>
<accession>A0A1S8GQF3</accession>
<dbReference type="STRING" id="1539051.AL01_04055"/>
<organism evidence="1 2">
    <name type="scientific">Bombella intestini</name>
    <dbReference type="NCBI Taxonomy" id="1539051"/>
    <lineage>
        <taxon>Bacteria</taxon>
        <taxon>Pseudomonadati</taxon>
        <taxon>Pseudomonadota</taxon>
        <taxon>Alphaproteobacteria</taxon>
        <taxon>Acetobacterales</taxon>
        <taxon>Acetobacteraceae</taxon>
        <taxon>Bombella</taxon>
    </lineage>
</organism>
<comment type="caution">
    <text evidence="1">The sequence shown here is derived from an EMBL/GenBank/DDBJ whole genome shotgun (WGS) entry which is preliminary data.</text>
</comment>
<gene>
    <name evidence="1" type="ORF">AL01_04055</name>
</gene>
<reference evidence="1 2" key="1">
    <citation type="journal article" date="2016" name="PLoS ONE">
        <title>Whole-Genome Sequence Analysis of Bombella intestini LMG 28161T, a Novel Acetic Acid Bacterium Isolated from the Crop of a Red-Tailed Bumble Bee, Bombus lapidarius.</title>
        <authorList>
            <person name="Li L."/>
            <person name="Illeghems K."/>
            <person name="Van Kerrebroeck S."/>
            <person name="Borremans W."/>
            <person name="Cleenwerck I."/>
            <person name="Smagghe G."/>
            <person name="De Vuyst L."/>
            <person name="Vandamme P."/>
        </authorList>
    </citation>
    <scope>NUCLEOTIDE SEQUENCE [LARGE SCALE GENOMIC DNA]</scope>
    <source>
        <strain evidence="1 2">R-52487</strain>
    </source>
</reference>
<dbReference type="AlphaFoldDB" id="A0A1S8GQF3"/>
<dbReference type="EMBL" id="JATM01000002">
    <property type="protein sequence ID" value="OOL18915.1"/>
    <property type="molecule type" value="Genomic_DNA"/>
</dbReference>
<dbReference type="Proteomes" id="UP000200980">
    <property type="component" value="Unassembled WGS sequence"/>
</dbReference>
<sequence>MRADVYHDKILEKDCLMHRIAGSFCPTETEGRMKDFLSDIRALAEGSMVDSAYRQGRMMRRCGPPTLCPTGCGQDRSLYELALNIGLGMAGMVAFSGDSMLE</sequence>